<evidence type="ECO:0000313" key="1">
    <source>
        <dbReference type="EMBL" id="KAJ0202911.1"/>
    </source>
</evidence>
<accession>A0A9R1X832</accession>
<keyword evidence="2" id="KW-1185">Reference proteome</keyword>
<sequence length="158" mass="17193">MSMLLTIVMKGDETIDTYLNCAQEYSDALAAIGARVFYNDLVMLVVSGLRDEENGLKSTITVENVLKPSLSCMLFSSANYNCGNQGRRGSYRGNILMDGVITHINSVGPPTKTLSSTLEIDVALVTYHPNASIVTPPPYATTPQRILLTSHYPCYPSP</sequence>
<reference evidence="1 2" key="1">
    <citation type="journal article" date="2017" name="Nat. Commun.">
        <title>Genome assembly with in vitro proximity ligation data and whole-genome triplication in lettuce.</title>
        <authorList>
            <person name="Reyes-Chin-Wo S."/>
            <person name="Wang Z."/>
            <person name="Yang X."/>
            <person name="Kozik A."/>
            <person name="Arikit S."/>
            <person name="Song C."/>
            <person name="Xia L."/>
            <person name="Froenicke L."/>
            <person name="Lavelle D.O."/>
            <person name="Truco M.J."/>
            <person name="Xia R."/>
            <person name="Zhu S."/>
            <person name="Xu C."/>
            <person name="Xu H."/>
            <person name="Xu X."/>
            <person name="Cox K."/>
            <person name="Korf I."/>
            <person name="Meyers B.C."/>
            <person name="Michelmore R.W."/>
        </authorList>
    </citation>
    <scope>NUCLEOTIDE SEQUENCE [LARGE SCALE GENOMIC DNA]</scope>
    <source>
        <strain evidence="2">cv. Salinas</strain>
        <tissue evidence="1">Seedlings</tissue>
    </source>
</reference>
<name>A0A9R1X832_LACSA</name>
<comment type="caution">
    <text evidence="1">The sequence shown here is derived from an EMBL/GenBank/DDBJ whole genome shotgun (WGS) entry which is preliminary data.</text>
</comment>
<evidence type="ECO:0000313" key="2">
    <source>
        <dbReference type="Proteomes" id="UP000235145"/>
    </source>
</evidence>
<proteinExistence type="predicted"/>
<gene>
    <name evidence="1" type="ORF">LSAT_V11C500263320</name>
</gene>
<dbReference type="Proteomes" id="UP000235145">
    <property type="component" value="Unassembled WGS sequence"/>
</dbReference>
<organism evidence="1 2">
    <name type="scientific">Lactuca sativa</name>
    <name type="common">Garden lettuce</name>
    <dbReference type="NCBI Taxonomy" id="4236"/>
    <lineage>
        <taxon>Eukaryota</taxon>
        <taxon>Viridiplantae</taxon>
        <taxon>Streptophyta</taxon>
        <taxon>Embryophyta</taxon>
        <taxon>Tracheophyta</taxon>
        <taxon>Spermatophyta</taxon>
        <taxon>Magnoliopsida</taxon>
        <taxon>eudicotyledons</taxon>
        <taxon>Gunneridae</taxon>
        <taxon>Pentapetalae</taxon>
        <taxon>asterids</taxon>
        <taxon>campanulids</taxon>
        <taxon>Asterales</taxon>
        <taxon>Asteraceae</taxon>
        <taxon>Cichorioideae</taxon>
        <taxon>Cichorieae</taxon>
        <taxon>Lactucinae</taxon>
        <taxon>Lactuca</taxon>
    </lineage>
</organism>
<protein>
    <submittedName>
        <fullName evidence="1">Uncharacterized protein</fullName>
    </submittedName>
</protein>
<dbReference type="EMBL" id="NBSK02000005">
    <property type="protein sequence ID" value="KAJ0202911.1"/>
    <property type="molecule type" value="Genomic_DNA"/>
</dbReference>
<dbReference type="PANTHER" id="PTHR47481">
    <property type="match status" value="1"/>
</dbReference>
<dbReference type="PANTHER" id="PTHR47481:SF39">
    <property type="entry name" value="TRANSCRIPTION FACTOR INTERACTOR AND REGULATOR CCHC(ZN) FAMILY"/>
    <property type="match status" value="1"/>
</dbReference>
<dbReference type="AlphaFoldDB" id="A0A9R1X832"/>